<dbReference type="InterPro" id="IPR000731">
    <property type="entry name" value="SSD"/>
</dbReference>
<keyword evidence="9" id="KW-1185">Reference proteome</keyword>
<evidence type="ECO:0000256" key="4">
    <source>
        <dbReference type="ARBA" id="ARBA00022989"/>
    </source>
</evidence>
<evidence type="ECO:0000256" key="3">
    <source>
        <dbReference type="ARBA" id="ARBA00022692"/>
    </source>
</evidence>
<evidence type="ECO:0000313" key="9">
    <source>
        <dbReference type="Proteomes" id="UP000569914"/>
    </source>
</evidence>
<feature type="transmembrane region" description="Helical" evidence="6">
    <location>
        <begin position="525"/>
        <end position="545"/>
    </location>
</feature>
<evidence type="ECO:0000256" key="1">
    <source>
        <dbReference type="ARBA" id="ARBA00004651"/>
    </source>
</evidence>
<keyword evidence="2" id="KW-1003">Cell membrane</keyword>
<dbReference type="PRINTS" id="PR00702">
    <property type="entry name" value="ACRIFLAVINRP"/>
</dbReference>
<evidence type="ECO:0000259" key="7">
    <source>
        <dbReference type="PROSITE" id="PS50156"/>
    </source>
</evidence>
<feature type="transmembrane region" description="Helical" evidence="6">
    <location>
        <begin position="207"/>
        <end position="230"/>
    </location>
</feature>
<comment type="subcellular location">
    <subcellularLocation>
        <location evidence="1">Cell membrane</location>
        <topology evidence="1">Multi-pass membrane protein</topology>
    </subcellularLocation>
</comment>
<feature type="domain" description="SSD" evidence="7">
    <location>
        <begin position="207"/>
        <end position="332"/>
    </location>
</feature>
<dbReference type="InterPro" id="IPR001036">
    <property type="entry name" value="Acrflvin-R"/>
</dbReference>
<dbReference type="AlphaFoldDB" id="A0A7Y9I9B3"/>
<dbReference type="GO" id="GO:0005886">
    <property type="term" value="C:plasma membrane"/>
    <property type="evidence" value="ECO:0007669"/>
    <property type="project" value="UniProtKB-SubCell"/>
</dbReference>
<name>A0A7Y9I9B3_9ACTN</name>
<reference evidence="8 9" key="1">
    <citation type="submission" date="2020-07" db="EMBL/GenBank/DDBJ databases">
        <title>Sequencing the genomes of 1000 actinobacteria strains.</title>
        <authorList>
            <person name="Klenk H.-P."/>
        </authorList>
    </citation>
    <scope>NUCLEOTIDE SEQUENCE [LARGE SCALE GENOMIC DNA]</scope>
    <source>
        <strain evidence="8 9">DSM 22083</strain>
    </source>
</reference>
<evidence type="ECO:0000313" key="8">
    <source>
        <dbReference type="EMBL" id="NYE72460.1"/>
    </source>
</evidence>
<evidence type="ECO:0000256" key="2">
    <source>
        <dbReference type="ARBA" id="ARBA00022475"/>
    </source>
</evidence>
<dbReference type="InterPro" id="IPR050545">
    <property type="entry name" value="Mycobact_MmpL"/>
</dbReference>
<dbReference type="SUPFAM" id="SSF82866">
    <property type="entry name" value="Multidrug efflux transporter AcrB transmembrane domain"/>
    <property type="match status" value="2"/>
</dbReference>
<dbReference type="PROSITE" id="PS50156">
    <property type="entry name" value="SSD"/>
    <property type="match status" value="1"/>
</dbReference>
<dbReference type="Proteomes" id="UP000569914">
    <property type="component" value="Unassembled WGS sequence"/>
</dbReference>
<feature type="transmembrane region" description="Helical" evidence="6">
    <location>
        <begin position="183"/>
        <end position="200"/>
    </location>
</feature>
<accession>A0A7Y9I9B3</accession>
<gene>
    <name evidence="8" type="ORF">BKA15_003789</name>
</gene>
<keyword evidence="4 6" id="KW-1133">Transmembrane helix</keyword>
<dbReference type="Gene3D" id="1.20.1640.10">
    <property type="entry name" value="Multidrug efflux transporter AcrB transmembrane domain"/>
    <property type="match status" value="2"/>
</dbReference>
<dbReference type="PANTHER" id="PTHR33406:SF13">
    <property type="entry name" value="MEMBRANE PROTEIN YDFJ"/>
    <property type="match status" value="1"/>
</dbReference>
<feature type="transmembrane region" description="Helical" evidence="6">
    <location>
        <begin position="236"/>
        <end position="255"/>
    </location>
</feature>
<dbReference type="InterPro" id="IPR004869">
    <property type="entry name" value="MMPL_dom"/>
</dbReference>
<feature type="transmembrane region" description="Helical" evidence="6">
    <location>
        <begin position="304"/>
        <end position="337"/>
    </location>
</feature>
<organism evidence="8 9">
    <name type="scientific">Microlunatus parietis</name>
    <dbReference type="NCBI Taxonomy" id="682979"/>
    <lineage>
        <taxon>Bacteria</taxon>
        <taxon>Bacillati</taxon>
        <taxon>Actinomycetota</taxon>
        <taxon>Actinomycetes</taxon>
        <taxon>Propionibacteriales</taxon>
        <taxon>Propionibacteriaceae</taxon>
        <taxon>Microlunatus</taxon>
    </lineage>
</organism>
<keyword evidence="3 6" id="KW-0812">Transmembrane</keyword>
<comment type="caution">
    <text evidence="8">The sequence shown here is derived from an EMBL/GenBank/DDBJ whole genome shotgun (WGS) entry which is preliminary data.</text>
</comment>
<feature type="transmembrane region" description="Helical" evidence="6">
    <location>
        <begin position="275"/>
        <end position="298"/>
    </location>
</feature>
<feature type="transmembrane region" description="Helical" evidence="6">
    <location>
        <begin position="590"/>
        <end position="609"/>
    </location>
</feature>
<feature type="transmembrane region" description="Helical" evidence="6">
    <location>
        <begin position="668"/>
        <end position="701"/>
    </location>
</feature>
<evidence type="ECO:0000256" key="6">
    <source>
        <dbReference type="SAM" id="Phobius"/>
    </source>
</evidence>
<sequence length="891" mass="93054">MSSLLYRLGRYAVRRRIAMLLAWLAVLAAVGGMAGLLGRSFDDAFTLPGTESQAALDSLSRTFPEVSGSAARIIVVAPDGESVRGPAVRDAVEDGVERIDDLDLVKSVASPYDKNIDGAIADDDSAAIVSVQLEGAAATIPEHIREALRHEADAIAAAVPGSTTSIGGEVFSENIPKLTITEAIGVVIALIVLFFTLGSLRAAGMPLLTALLGVGITMALIFAATGLGTVSSTTPMLALMLGLAVGIDYALFILARHRDQLSSGMSVEESIARSVATAGSAVVFAGITVMIALIGLAVAQIPFLTVMGVAAAVGVAIAVAVALTLLPALVGFAGEALRPKPRKPRRNKAPRAERIPLGTRWVRLVTKIPVITVVIVIAGLGVMSIPAKDLRLALPSDGAGAPGAPARVTYDLISDHFGPGHNGPLIVSTTIVTSDDPLGVMDGIADELRELPGVAEIPLATPNQNAEVGIVQVIPETAPDSDETKDLVLRIRALKDHFEEEYGVTIAVTGYTAVAIDVSDRLGNALLPFGVLVVGLSLVLLTIVFRSIAVPIKATVGYLLSVGASFGATAAVFHWGWLSGPLNVHQTGPVISFLPIILMGILFGLAMDYEVFLVSRIREDYVHGGDARAAIGTGFSASAKVVTAAAVIMFAVFAAFVPEGEGAIKAIAFGLAVGVFVDAFLVRMTLVPAVLALLGNAAWWLPRWLERRLPTFDVEGEGLAHQLALADWPAPGDDHLVYAEGVRVGGESVSVAVRPGDVLIMDGPDETGRRALLLTLAGRMRLTEGLVKVAGLVLPSQAGELRSRTAVVAGDWDAEAIDEAVRSRASLIFVDGEGTAAGRDRLAEQVDALRELGRALVWSAPDRDRIEPVVGGPYNFLTLGRVNELADVHHG</sequence>
<dbReference type="RefSeq" id="WP_179753263.1">
    <property type="nucleotide sequence ID" value="NZ_JACCBU010000001.1"/>
</dbReference>
<keyword evidence="5 6" id="KW-0472">Membrane</keyword>
<dbReference type="GO" id="GO:0022857">
    <property type="term" value="F:transmembrane transporter activity"/>
    <property type="evidence" value="ECO:0007669"/>
    <property type="project" value="InterPro"/>
</dbReference>
<evidence type="ECO:0000256" key="5">
    <source>
        <dbReference type="ARBA" id="ARBA00023136"/>
    </source>
</evidence>
<feature type="transmembrane region" description="Helical" evidence="6">
    <location>
        <begin position="630"/>
        <end position="656"/>
    </location>
</feature>
<protein>
    <submittedName>
        <fullName evidence="8">RND superfamily putative drug exporter</fullName>
    </submittedName>
</protein>
<dbReference type="PANTHER" id="PTHR33406">
    <property type="entry name" value="MEMBRANE PROTEIN MJ1562-RELATED"/>
    <property type="match status" value="1"/>
</dbReference>
<proteinExistence type="predicted"/>
<dbReference type="EMBL" id="JACCBU010000001">
    <property type="protein sequence ID" value="NYE72460.1"/>
    <property type="molecule type" value="Genomic_DNA"/>
</dbReference>
<feature type="transmembrane region" description="Helical" evidence="6">
    <location>
        <begin position="364"/>
        <end position="385"/>
    </location>
</feature>
<dbReference type="Pfam" id="PF03176">
    <property type="entry name" value="MMPL"/>
    <property type="match status" value="2"/>
</dbReference>
<feature type="transmembrane region" description="Helical" evidence="6">
    <location>
        <begin position="557"/>
        <end position="578"/>
    </location>
</feature>